<protein>
    <submittedName>
        <fullName evidence="2">Uncharacterized protein</fullName>
    </submittedName>
</protein>
<evidence type="ECO:0000313" key="3">
    <source>
        <dbReference type="Proteomes" id="UP001311232"/>
    </source>
</evidence>
<feature type="compositionally biased region" description="Basic and acidic residues" evidence="1">
    <location>
        <begin position="232"/>
        <end position="247"/>
    </location>
</feature>
<feature type="compositionally biased region" description="Basic and acidic residues" evidence="1">
    <location>
        <begin position="257"/>
        <end position="280"/>
    </location>
</feature>
<evidence type="ECO:0000256" key="1">
    <source>
        <dbReference type="SAM" id="MobiDB-lite"/>
    </source>
</evidence>
<dbReference type="AlphaFoldDB" id="A0AAV9S5Q8"/>
<reference evidence="2 3" key="1">
    <citation type="submission" date="2021-06" db="EMBL/GenBank/DDBJ databases">
        <authorList>
            <person name="Palmer J.M."/>
        </authorList>
    </citation>
    <scope>NUCLEOTIDE SEQUENCE [LARGE SCALE GENOMIC DNA]</scope>
    <source>
        <strain evidence="2 3">MEX-2019</strain>
        <tissue evidence="2">Muscle</tissue>
    </source>
</reference>
<feature type="compositionally biased region" description="Basic residues" evidence="1">
    <location>
        <begin position="111"/>
        <end position="123"/>
    </location>
</feature>
<proteinExistence type="predicted"/>
<feature type="region of interest" description="Disordered" evidence="1">
    <location>
        <begin position="226"/>
        <end position="280"/>
    </location>
</feature>
<organism evidence="2 3">
    <name type="scientific">Crenichthys baileyi</name>
    <name type="common">White River springfish</name>
    <dbReference type="NCBI Taxonomy" id="28760"/>
    <lineage>
        <taxon>Eukaryota</taxon>
        <taxon>Metazoa</taxon>
        <taxon>Chordata</taxon>
        <taxon>Craniata</taxon>
        <taxon>Vertebrata</taxon>
        <taxon>Euteleostomi</taxon>
        <taxon>Actinopterygii</taxon>
        <taxon>Neopterygii</taxon>
        <taxon>Teleostei</taxon>
        <taxon>Neoteleostei</taxon>
        <taxon>Acanthomorphata</taxon>
        <taxon>Ovalentaria</taxon>
        <taxon>Atherinomorphae</taxon>
        <taxon>Cyprinodontiformes</taxon>
        <taxon>Goodeidae</taxon>
        <taxon>Crenichthys</taxon>
    </lineage>
</organism>
<feature type="compositionally biased region" description="Basic and acidic residues" evidence="1">
    <location>
        <begin position="124"/>
        <end position="144"/>
    </location>
</feature>
<sequence>MLSRAEHSQAYCEQCVLRGHLRPPGDEEEEYTCQCEGESSHDAARTRDRLLRAVCHIHVRQTFVLSMRSPSIRLSVRPSVHRDQSAEKVPGASRMKDKSAEKVSGASRMKAAPRRTKTLKNKRKPDQGRWRGPRMEGKRNKKVPETGPESTTEASTEQAEEGHEETGGGAWKVQNYGGALKSGTENAGILKSSAETAGALGEAVKICDRALQTCSRAAEAQLMEAVRPRTPHGREQEVEAAHARAPLEQELEPGVEATRHRAPPEKDQAAVRPRTAQEQD</sequence>
<evidence type="ECO:0000313" key="2">
    <source>
        <dbReference type="EMBL" id="KAK5616567.1"/>
    </source>
</evidence>
<name>A0AAV9S5Q8_9TELE</name>
<accession>A0AAV9S5Q8</accession>
<dbReference type="EMBL" id="JAHHUM010000881">
    <property type="protein sequence ID" value="KAK5616567.1"/>
    <property type="molecule type" value="Genomic_DNA"/>
</dbReference>
<dbReference type="Proteomes" id="UP001311232">
    <property type="component" value="Unassembled WGS sequence"/>
</dbReference>
<comment type="caution">
    <text evidence="2">The sequence shown here is derived from an EMBL/GenBank/DDBJ whole genome shotgun (WGS) entry which is preliminary data.</text>
</comment>
<gene>
    <name evidence="2" type="ORF">CRENBAI_006927</name>
</gene>
<keyword evidence="3" id="KW-1185">Reference proteome</keyword>
<feature type="region of interest" description="Disordered" evidence="1">
    <location>
        <begin position="76"/>
        <end position="170"/>
    </location>
</feature>